<comment type="similarity">
    <text evidence="1">Belongs to the peptidase C40 family.</text>
</comment>
<dbReference type="Proteomes" id="UP000549765">
    <property type="component" value="Unassembled WGS sequence"/>
</dbReference>
<feature type="domain" description="NlpC/P60" evidence="8">
    <location>
        <begin position="110"/>
        <end position="228"/>
    </location>
</feature>
<dbReference type="GO" id="GO:0006508">
    <property type="term" value="P:proteolysis"/>
    <property type="evidence" value="ECO:0007669"/>
    <property type="project" value="UniProtKB-KW"/>
</dbReference>
<evidence type="ECO:0000256" key="6">
    <source>
        <dbReference type="ARBA" id="ARBA00022807"/>
    </source>
</evidence>
<evidence type="ECO:0000256" key="2">
    <source>
        <dbReference type="ARBA" id="ARBA00022670"/>
    </source>
</evidence>
<keyword evidence="5" id="KW-0378">Hydrolase</keyword>
<dbReference type="AlphaFoldDB" id="A0A7X6N3H1"/>
<keyword evidence="2" id="KW-0645">Protease</keyword>
<gene>
    <name evidence="9" type="ORF">HF964_04520</name>
</gene>
<feature type="domain" description="LysM" evidence="7">
    <location>
        <begin position="42"/>
        <end position="86"/>
    </location>
</feature>
<dbReference type="PROSITE" id="PS51782">
    <property type="entry name" value="LYSM"/>
    <property type="match status" value="1"/>
</dbReference>
<keyword evidence="3" id="KW-0732">Signal</keyword>
<dbReference type="InterPro" id="IPR018392">
    <property type="entry name" value="LysM"/>
</dbReference>
<dbReference type="Pfam" id="PF01476">
    <property type="entry name" value="LysM"/>
    <property type="match status" value="1"/>
</dbReference>
<evidence type="ECO:0000313" key="9">
    <source>
        <dbReference type="EMBL" id="NKZ24072.1"/>
    </source>
</evidence>
<proteinExistence type="inferred from homology"/>
<dbReference type="InterPro" id="IPR038765">
    <property type="entry name" value="Papain-like_cys_pep_sf"/>
</dbReference>
<name>A0A7X6N3H1_9LACO</name>
<comment type="caution">
    <text evidence="9">The sequence shown here is derived from an EMBL/GenBank/DDBJ whole genome shotgun (WGS) entry which is preliminary data.</text>
</comment>
<dbReference type="SMART" id="SM00257">
    <property type="entry name" value="LysM"/>
    <property type="match status" value="1"/>
</dbReference>
<dbReference type="InterPro" id="IPR036779">
    <property type="entry name" value="LysM_dom_sf"/>
</dbReference>
<dbReference type="PROSITE" id="PS51935">
    <property type="entry name" value="NLPC_P60"/>
    <property type="match status" value="1"/>
</dbReference>
<keyword evidence="10" id="KW-1185">Reference proteome</keyword>
<dbReference type="InterPro" id="IPR051202">
    <property type="entry name" value="Peptidase_C40"/>
</dbReference>
<evidence type="ECO:0000256" key="1">
    <source>
        <dbReference type="ARBA" id="ARBA00007074"/>
    </source>
</evidence>
<sequence>MEISGYVQALVQATAGRLASKKPVTDELSNHFAQMMDTQNQQQLIVQAGDTVSQLALQHHTSIAAIVQSNHLQDPNLILVGQKLTIASSSQGGIPEVAASSNDAQMVSEDGVQQQAVQFVKQFLGNAYVWGSAKPGAFDCSGLVSYAYKQFGVELPHLAQAQADQTQHIATKNAKAGDLLFWQNQRGHVYHVAISLGDGHYVNALDPAHGVQIDGMAAPANFAGRVVR</sequence>
<evidence type="ECO:0000259" key="7">
    <source>
        <dbReference type="PROSITE" id="PS51782"/>
    </source>
</evidence>
<dbReference type="SUPFAM" id="SSF54001">
    <property type="entry name" value="Cysteine proteinases"/>
    <property type="match status" value="1"/>
</dbReference>
<dbReference type="InterPro" id="IPR000064">
    <property type="entry name" value="NLP_P60_dom"/>
</dbReference>
<keyword evidence="4" id="KW-0677">Repeat</keyword>
<protein>
    <submittedName>
        <fullName evidence="9">LysM peptidoglycan-binding domain-containing protein</fullName>
    </submittedName>
</protein>
<dbReference type="PANTHER" id="PTHR47053">
    <property type="entry name" value="MUREIN DD-ENDOPEPTIDASE MEPH-RELATED"/>
    <property type="match status" value="1"/>
</dbReference>
<organism evidence="9 10">
    <name type="scientific">Periweissella fabalis</name>
    <dbReference type="NCBI Taxonomy" id="1070421"/>
    <lineage>
        <taxon>Bacteria</taxon>
        <taxon>Bacillati</taxon>
        <taxon>Bacillota</taxon>
        <taxon>Bacilli</taxon>
        <taxon>Lactobacillales</taxon>
        <taxon>Lactobacillaceae</taxon>
        <taxon>Periweissella</taxon>
    </lineage>
</organism>
<evidence type="ECO:0000259" key="8">
    <source>
        <dbReference type="PROSITE" id="PS51935"/>
    </source>
</evidence>
<keyword evidence="6" id="KW-0788">Thiol protease</keyword>
<dbReference type="EMBL" id="JAAXPN010000003">
    <property type="protein sequence ID" value="NKZ24072.1"/>
    <property type="molecule type" value="Genomic_DNA"/>
</dbReference>
<dbReference type="Pfam" id="PF00877">
    <property type="entry name" value="NLPC_P60"/>
    <property type="match status" value="1"/>
</dbReference>
<evidence type="ECO:0000256" key="5">
    <source>
        <dbReference type="ARBA" id="ARBA00022801"/>
    </source>
</evidence>
<accession>A0A7X6N3H1</accession>
<dbReference type="Gene3D" id="3.90.1720.10">
    <property type="entry name" value="endopeptidase domain like (from Nostoc punctiforme)"/>
    <property type="match status" value="1"/>
</dbReference>
<dbReference type="RefSeq" id="WP_168721867.1">
    <property type="nucleotide sequence ID" value="NZ_JAAXPN010000003.1"/>
</dbReference>
<reference evidence="9 10" key="1">
    <citation type="submission" date="2020-04" db="EMBL/GenBank/DDBJ databases">
        <title>MicrobeNet Type strains.</title>
        <authorList>
            <person name="Nicholson A.C."/>
        </authorList>
    </citation>
    <scope>NUCLEOTIDE SEQUENCE [LARGE SCALE GENOMIC DNA]</scope>
    <source>
        <strain evidence="9 10">CCUG 61472</strain>
    </source>
</reference>
<evidence type="ECO:0000256" key="4">
    <source>
        <dbReference type="ARBA" id="ARBA00022737"/>
    </source>
</evidence>
<dbReference type="GO" id="GO:0008234">
    <property type="term" value="F:cysteine-type peptidase activity"/>
    <property type="evidence" value="ECO:0007669"/>
    <property type="project" value="UniProtKB-KW"/>
</dbReference>
<evidence type="ECO:0000313" key="10">
    <source>
        <dbReference type="Proteomes" id="UP000549765"/>
    </source>
</evidence>
<dbReference type="CDD" id="cd00118">
    <property type="entry name" value="LysM"/>
    <property type="match status" value="1"/>
</dbReference>
<dbReference type="SUPFAM" id="SSF54106">
    <property type="entry name" value="LysM domain"/>
    <property type="match status" value="1"/>
</dbReference>
<dbReference type="Gene3D" id="3.10.350.10">
    <property type="entry name" value="LysM domain"/>
    <property type="match status" value="1"/>
</dbReference>
<evidence type="ECO:0000256" key="3">
    <source>
        <dbReference type="ARBA" id="ARBA00022729"/>
    </source>
</evidence>
<dbReference type="PANTHER" id="PTHR47053:SF1">
    <property type="entry name" value="MUREIN DD-ENDOPEPTIDASE MEPH-RELATED"/>
    <property type="match status" value="1"/>
</dbReference>